<dbReference type="AlphaFoldDB" id="A0A5M3ZDR1"/>
<dbReference type="Proteomes" id="UP000452235">
    <property type="component" value="Unassembled WGS sequence"/>
</dbReference>
<proteinExistence type="predicted"/>
<dbReference type="InterPro" id="IPR051058">
    <property type="entry name" value="GDSL_Est/Lipase"/>
</dbReference>
<dbReference type="CDD" id="cd01846">
    <property type="entry name" value="fatty_acyltransferase_like"/>
    <property type="match status" value="1"/>
</dbReference>
<sequence>MTSFNASLEQPSSSNPMGNPVLGQGTTTGGRNWIGYLATEYNKTTVLSYNLAVGGATLDNNIVANPGYPYDVVSQVGLFESVYRSKPSSAPWSSSNAVFGSWIGVNDAGNSWWFSDPQNFTSVWANKYESLFEQVYRDGGRKFLILNVPPIQRSPFWESQGTDAVKQLATYLPILNKAIADFARDFKRRHRDATVVFYDTFSLMSSIIDDPVKYGYPNATAGSCYADDGTSCVWWNSLHPGKKFHQLMAIDIARHASSLGAW</sequence>
<keyword evidence="1 3" id="KW-0378">Hydrolase</keyword>
<keyword evidence="4" id="KW-1185">Reference proteome</keyword>
<dbReference type="PANTHER" id="PTHR45648">
    <property type="entry name" value="GDSL LIPASE/ACYLHYDROLASE FAMILY PROTEIN (AFU_ORTHOLOGUE AFUA_4G14700)"/>
    <property type="match status" value="1"/>
</dbReference>
<name>A0A5M3ZDR1_ASPTE</name>
<organism evidence="3 4">
    <name type="scientific">Aspergillus terreus</name>
    <dbReference type="NCBI Taxonomy" id="33178"/>
    <lineage>
        <taxon>Eukaryota</taxon>
        <taxon>Fungi</taxon>
        <taxon>Dikarya</taxon>
        <taxon>Ascomycota</taxon>
        <taxon>Pezizomycotina</taxon>
        <taxon>Eurotiomycetes</taxon>
        <taxon>Eurotiomycetidae</taxon>
        <taxon>Eurotiales</taxon>
        <taxon>Aspergillaceae</taxon>
        <taxon>Aspergillus</taxon>
        <taxon>Aspergillus subgen. Circumdati</taxon>
    </lineage>
</organism>
<evidence type="ECO:0000256" key="2">
    <source>
        <dbReference type="SAM" id="MobiDB-lite"/>
    </source>
</evidence>
<dbReference type="InterPro" id="IPR001087">
    <property type="entry name" value="GDSL"/>
</dbReference>
<accession>A0A5M3ZDR1</accession>
<evidence type="ECO:0000313" key="3">
    <source>
        <dbReference type="EMBL" id="GFF21705.1"/>
    </source>
</evidence>
<dbReference type="InterPro" id="IPR036514">
    <property type="entry name" value="SGNH_hydro_sf"/>
</dbReference>
<dbReference type="Gene3D" id="3.40.50.1110">
    <property type="entry name" value="SGNH hydrolase"/>
    <property type="match status" value="1"/>
</dbReference>
<dbReference type="EMBL" id="BLJY01000016">
    <property type="protein sequence ID" value="GFF21705.1"/>
    <property type="molecule type" value="Genomic_DNA"/>
</dbReference>
<gene>
    <name evidence="3" type="ORF">ATEIFO6365_0016002900</name>
</gene>
<dbReference type="SUPFAM" id="SSF52266">
    <property type="entry name" value="SGNH hydrolase"/>
    <property type="match status" value="1"/>
</dbReference>
<reference evidence="3 4" key="1">
    <citation type="submission" date="2020-01" db="EMBL/GenBank/DDBJ databases">
        <title>Aspergillus terreus IFO 6365 whole genome shotgun sequence.</title>
        <authorList>
            <person name="Kanamasa S."/>
            <person name="Takahashi H."/>
        </authorList>
    </citation>
    <scope>NUCLEOTIDE SEQUENCE [LARGE SCALE GENOMIC DNA]</scope>
    <source>
        <strain evidence="3 4">IFO 6365</strain>
    </source>
</reference>
<dbReference type="OrthoDB" id="1600564at2759"/>
<dbReference type="Pfam" id="PF00657">
    <property type="entry name" value="Lipase_GDSL"/>
    <property type="match status" value="1"/>
</dbReference>
<evidence type="ECO:0000256" key="1">
    <source>
        <dbReference type="ARBA" id="ARBA00022801"/>
    </source>
</evidence>
<feature type="compositionally biased region" description="Polar residues" evidence="2">
    <location>
        <begin position="1"/>
        <end position="17"/>
    </location>
</feature>
<comment type="caution">
    <text evidence="3">The sequence shown here is derived from an EMBL/GenBank/DDBJ whole genome shotgun (WGS) entry which is preliminary data.</text>
</comment>
<dbReference type="GO" id="GO:0016788">
    <property type="term" value="F:hydrolase activity, acting on ester bonds"/>
    <property type="evidence" value="ECO:0007669"/>
    <property type="project" value="InterPro"/>
</dbReference>
<evidence type="ECO:0000313" key="4">
    <source>
        <dbReference type="Proteomes" id="UP000452235"/>
    </source>
</evidence>
<dbReference type="PANTHER" id="PTHR45648:SF22">
    <property type="entry name" value="GDSL LIPASE_ACYLHYDROLASE FAMILY PROTEIN (AFU_ORTHOLOGUE AFUA_4G14700)"/>
    <property type="match status" value="1"/>
</dbReference>
<protein>
    <submittedName>
        <fullName evidence="3">Cellulose-binding GDSL lipase/acylhydrolase</fullName>
    </submittedName>
</protein>
<feature type="region of interest" description="Disordered" evidence="2">
    <location>
        <begin position="1"/>
        <end position="24"/>
    </location>
</feature>
<dbReference type="VEuPathDB" id="FungiDB:ATEG_10270"/>